<feature type="domain" description="Asparagine synthetase" evidence="4">
    <location>
        <begin position="211"/>
        <end position="530"/>
    </location>
</feature>
<dbReference type="RefSeq" id="WP_184099154.1">
    <property type="nucleotide sequence ID" value="NZ_JACIJH010000009.1"/>
</dbReference>
<evidence type="ECO:0000259" key="4">
    <source>
        <dbReference type="Pfam" id="PF00733"/>
    </source>
</evidence>
<protein>
    <recommendedName>
        <fullName evidence="2">asparagine synthase (glutamine-hydrolyzing)</fullName>
        <ecNumber evidence="2">6.3.5.4</ecNumber>
    </recommendedName>
</protein>
<sequence>MRRGVLAFLGAPEQATKVALAAERCGLTAVAVEPDLIIWAGEALDARRLPGGALVLGDIFSRSGATVQEPSDGWGSFIAIARWGDTVSVERAALTGMPIYWTPHSGGILCASHLDLIADLLPGQAIDWDFIGQALVYSNLRTDRTGLGSIRELLGGCRLAFDGRRAEVECLWSPWPHVAARNDEGVSELACMLERRIDACIRAWSQGRDGIVLELSGGLDSSIVAASLAGTGAGFSAINFVTPGADGDERHFACAVAARCGTELVEAMNDEGRIDLLAPPVHLHPRPAAYGVLGGIDAAFADAVAGGDRPIIGGIGGDNVFGFDSSIGPAVDAFAEFGFSRRTIHALRDVARAGGATIWEAARLLYRAQRAGPRQAWPRETSFCDAVAMPTMPFEHPWDAGAAEASRAKRKHVEAIRRILDFADRPDRWYGRDVIAPLLSQPVVELCLSIPSWSWFAGGRDRAIARAAFAKRLPAEVVWRRDKGRLESLCTAAFLRQRAGLRELLLGGRLAERGLLNRAAIAAYIDAADVVDNFDYFRLLEIADVERWVRAVETSSFFGPSSDQRRC</sequence>
<evidence type="ECO:0000256" key="3">
    <source>
        <dbReference type="ARBA" id="ARBA00048741"/>
    </source>
</evidence>
<comment type="catalytic activity">
    <reaction evidence="3">
        <text>L-aspartate + L-glutamine + ATP + H2O = L-asparagine + L-glutamate + AMP + diphosphate + H(+)</text>
        <dbReference type="Rhea" id="RHEA:12228"/>
        <dbReference type="ChEBI" id="CHEBI:15377"/>
        <dbReference type="ChEBI" id="CHEBI:15378"/>
        <dbReference type="ChEBI" id="CHEBI:29985"/>
        <dbReference type="ChEBI" id="CHEBI:29991"/>
        <dbReference type="ChEBI" id="CHEBI:30616"/>
        <dbReference type="ChEBI" id="CHEBI:33019"/>
        <dbReference type="ChEBI" id="CHEBI:58048"/>
        <dbReference type="ChEBI" id="CHEBI:58359"/>
        <dbReference type="ChEBI" id="CHEBI:456215"/>
        <dbReference type="EC" id="6.3.5.4"/>
    </reaction>
</comment>
<dbReference type="GO" id="GO:0006529">
    <property type="term" value="P:asparagine biosynthetic process"/>
    <property type="evidence" value="ECO:0007669"/>
    <property type="project" value="InterPro"/>
</dbReference>
<proteinExistence type="predicted"/>
<dbReference type="AlphaFoldDB" id="A0A7W9B6X1"/>
<organism evidence="5 6">
    <name type="scientific">Sphingopyxis panaciterrulae</name>
    <dbReference type="NCBI Taxonomy" id="462372"/>
    <lineage>
        <taxon>Bacteria</taxon>
        <taxon>Pseudomonadati</taxon>
        <taxon>Pseudomonadota</taxon>
        <taxon>Alphaproteobacteria</taxon>
        <taxon>Sphingomonadales</taxon>
        <taxon>Sphingomonadaceae</taxon>
        <taxon>Sphingopyxis</taxon>
    </lineage>
</organism>
<evidence type="ECO:0000256" key="1">
    <source>
        <dbReference type="ARBA" id="ARBA00005187"/>
    </source>
</evidence>
<keyword evidence="6" id="KW-1185">Reference proteome</keyword>
<dbReference type="InterPro" id="IPR001962">
    <property type="entry name" value="Asn_synthase"/>
</dbReference>
<dbReference type="InterPro" id="IPR051786">
    <property type="entry name" value="ASN_synthetase/amidase"/>
</dbReference>
<dbReference type="EMBL" id="JACIJH010000009">
    <property type="protein sequence ID" value="MBB5707365.1"/>
    <property type="molecule type" value="Genomic_DNA"/>
</dbReference>
<dbReference type="PANTHER" id="PTHR43284:SF1">
    <property type="entry name" value="ASPARAGINE SYNTHETASE"/>
    <property type="match status" value="1"/>
</dbReference>
<accession>A0A7W9B6X1</accession>
<keyword evidence="5" id="KW-0436">Ligase</keyword>
<dbReference type="Proteomes" id="UP000537161">
    <property type="component" value="Unassembled WGS sequence"/>
</dbReference>
<evidence type="ECO:0000313" key="6">
    <source>
        <dbReference type="Proteomes" id="UP000537161"/>
    </source>
</evidence>
<evidence type="ECO:0000256" key="2">
    <source>
        <dbReference type="ARBA" id="ARBA00012737"/>
    </source>
</evidence>
<dbReference type="GO" id="GO:0004066">
    <property type="term" value="F:asparagine synthase (glutamine-hydrolyzing) activity"/>
    <property type="evidence" value="ECO:0007669"/>
    <property type="project" value="UniProtKB-EC"/>
</dbReference>
<comment type="caution">
    <text evidence="5">The sequence shown here is derived from an EMBL/GenBank/DDBJ whole genome shotgun (WGS) entry which is preliminary data.</text>
</comment>
<name>A0A7W9B6X1_9SPHN</name>
<dbReference type="PANTHER" id="PTHR43284">
    <property type="entry name" value="ASPARAGINE SYNTHETASE (GLUTAMINE-HYDROLYZING)"/>
    <property type="match status" value="1"/>
</dbReference>
<dbReference type="InterPro" id="IPR014729">
    <property type="entry name" value="Rossmann-like_a/b/a_fold"/>
</dbReference>
<dbReference type="Gene3D" id="3.40.50.620">
    <property type="entry name" value="HUPs"/>
    <property type="match status" value="1"/>
</dbReference>
<reference evidence="5 6" key="1">
    <citation type="submission" date="2020-08" db="EMBL/GenBank/DDBJ databases">
        <title>Genomic Encyclopedia of Type Strains, Phase IV (KMG-IV): sequencing the most valuable type-strain genomes for metagenomic binning, comparative biology and taxonomic classification.</title>
        <authorList>
            <person name="Goeker M."/>
        </authorList>
    </citation>
    <scope>NUCLEOTIDE SEQUENCE [LARGE SCALE GENOMIC DNA]</scope>
    <source>
        <strain evidence="5 6">DSM 27163</strain>
    </source>
</reference>
<dbReference type="EC" id="6.3.5.4" evidence="2"/>
<gene>
    <name evidence="5" type="ORF">FHR21_002731</name>
</gene>
<evidence type="ECO:0000313" key="5">
    <source>
        <dbReference type="EMBL" id="MBB5707365.1"/>
    </source>
</evidence>
<dbReference type="Pfam" id="PF00733">
    <property type="entry name" value="Asn_synthase"/>
    <property type="match status" value="1"/>
</dbReference>
<comment type="pathway">
    <text evidence="1">Amino-acid biosynthesis; L-asparagine biosynthesis; L-asparagine from L-aspartate (L-Gln route): step 1/1.</text>
</comment>
<dbReference type="SUPFAM" id="SSF52402">
    <property type="entry name" value="Adenine nucleotide alpha hydrolases-like"/>
    <property type="match status" value="1"/>
</dbReference>